<proteinExistence type="predicted"/>
<sequence length="92" mass="10281">MTRDEAYAVLGVNDPIRSGSQWADKHWGVDGQPLDILQTLLGEDADVFRIKVSLIPFPDPTYAEFMVEAFVTSAKARLFDLYMGSLHHRGNA</sequence>
<name>A0ABS3M178_9PROT</name>
<evidence type="ECO:0000313" key="2">
    <source>
        <dbReference type="Proteomes" id="UP000664771"/>
    </source>
</evidence>
<gene>
    <name evidence="1" type="ORF">J2D73_19280</name>
</gene>
<dbReference type="RefSeq" id="WP_207883971.1">
    <property type="nucleotide sequence ID" value="NZ_JAFVMF010000036.1"/>
</dbReference>
<organism evidence="1 2">
    <name type="scientific">Acetobacter sacchari</name>
    <dbReference type="NCBI Taxonomy" id="2661687"/>
    <lineage>
        <taxon>Bacteria</taxon>
        <taxon>Pseudomonadati</taxon>
        <taxon>Pseudomonadota</taxon>
        <taxon>Alphaproteobacteria</taxon>
        <taxon>Acetobacterales</taxon>
        <taxon>Acetobacteraceae</taxon>
        <taxon>Acetobacter</taxon>
    </lineage>
</organism>
<dbReference type="EMBL" id="JAFVMF010000036">
    <property type="protein sequence ID" value="MBO1361929.1"/>
    <property type="molecule type" value="Genomic_DNA"/>
</dbReference>
<protein>
    <submittedName>
        <fullName evidence="1">Uncharacterized protein</fullName>
    </submittedName>
</protein>
<dbReference type="Proteomes" id="UP000664771">
    <property type="component" value="Unassembled WGS sequence"/>
</dbReference>
<comment type="caution">
    <text evidence="1">The sequence shown here is derived from an EMBL/GenBank/DDBJ whole genome shotgun (WGS) entry which is preliminary data.</text>
</comment>
<accession>A0ABS3M178</accession>
<keyword evidence="2" id="KW-1185">Reference proteome</keyword>
<reference evidence="1 2" key="1">
    <citation type="submission" date="2021-03" db="EMBL/GenBank/DDBJ databases">
        <title>The complete genome sequence of Acetobacter sacchari TBRC 11175.</title>
        <authorList>
            <person name="Charoenyingcharoen P."/>
            <person name="Yukphan P."/>
        </authorList>
    </citation>
    <scope>NUCLEOTIDE SEQUENCE [LARGE SCALE GENOMIC DNA]</scope>
    <source>
        <strain evidence="1 2">TBRC 11175</strain>
    </source>
</reference>
<evidence type="ECO:0000313" key="1">
    <source>
        <dbReference type="EMBL" id="MBO1361929.1"/>
    </source>
</evidence>